<organism evidence="1 2">
    <name type="scientific">Rhodopirellula baltica SH28</name>
    <dbReference type="NCBI Taxonomy" id="993517"/>
    <lineage>
        <taxon>Bacteria</taxon>
        <taxon>Pseudomonadati</taxon>
        <taxon>Planctomycetota</taxon>
        <taxon>Planctomycetia</taxon>
        <taxon>Pirellulales</taxon>
        <taxon>Pirellulaceae</taxon>
        <taxon>Rhodopirellula</taxon>
    </lineage>
</organism>
<reference evidence="1 2" key="1">
    <citation type="journal article" date="2013" name="Mar. Genomics">
        <title>Expression of sulfatases in Rhodopirellula baltica and the diversity of sulfatases in the genus Rhodopirellula.</title>
        <authorList>
            <person name="Wegner C.E."/>
            <person name="Richter-Heitmann T."/>
            <person name="Klindworth A."/>
            <person name="Klockow C."/>
            <person name="Richter M."/>
            <person name="Achstetter T."/>
            <person name="Glockner F.O."/>
            <person name="Harder J."/>
        </authorList>
    </citation>
    <scope>NUCLEOTIDE SEQUENCE [LARGE SCALE GENOMIC DNA]</scope>
    <source>
        <strain evidence="1 2">SH28</strain>
    </source>
</reference>
<comment type="caution">
    <text evidence="1">The sequence shown here is derived from an EMBL/GenBank/DDBJ whole genome shotgun (WGS) entry which is preliminary data.</text>
</comment>
<protein>
    <recommendedName>
        <fullName evidence="3">Plasmid stabilization system</fullName>
    </recommendedName>
</protein>
<dbReference type="RefSeq" id="WP_007333696.1">
    <property type="nucleotide sequence ID" value="NZ_AMCW01000119.1"/>
</dbReference>
<sequence length="53" mass="6015">MNPELFAPDHTGYRPCRLKRFTAVLYFRIDASDVVVVGLFTSGENERGLQNRG</sequence>
<evidence type="ECO:0008006" key="3">
    <source>
        <dbReference type="Google" id="ProtNLM"/>
    </source>
</evidence>
<dbReference type="PATRIC" id="fig|993517.3.peg.4486"/>
<dbReference type="EMBL" id="AMCW01000119">
    <property type="protein sequence ID" value="EKK00552.1"/>
    <property type="molecule type" value="Genomic_DNA"/>
</dbReference>
<evidence type="ECO:0000313" key="2">
    <source>
        <dbReference type="Proteomes" id="UP000007993"/>
    </source>
</evidence>
<evidence type="ECO:0000313" key="1">
    <source>
        <dbReference type="EMBL" id="EKK00552.1"/>
    </source>
</evidence>
<accession>K5D1Y8</accession>
<name>K5D1Y8_RHOBT</name>
<proteinExistence type="predicted"/>
<dbReference type="AlphaFoldDB" id="K5D1Y8"/>
<gene>
    <name evidence="1" type="ORF">RBSH_04131</name>
</gene>
<dbReference type="Proteomes" id="UP000007993">
    <property type="component" value="Unassembled WGS sequence"/>
</dbReference>